<organism evidence="2 3">
    <name type="scientific">Romanomermis culicivorax</name>
    <name type="common">Nematode worm</name>
    <dbReference type="NCBI Taxonomy" id="13658"/>
    <lineage>
        <taxon>Eukaryota</taxon>
        <taxon>Metazoa</taxon>
        <taxon>Ecdysozoa</taxon>
        <taxon>Nematoda</taxon>
        <taxon>Enoplea</taxon>
        <taxon>Dorylaimia</taxon>
        <taxon>Mermithida</taxon>
        <taxon>Mermithoidea</taxon>
        <taxon>Mermithidae</taxon>
        <taxon>Romanomermis</taxon>
    </lineage>
</organism>
<proteinExistence type="predicted"/>
<protein>
    <submittedName>
        <fullName evidence="3">Uncharacterized protein</fullName>
    </submittedName>
</protein>
<keyword evidence="1" id="KW-0472">Membrane</keyword>
<evidence type="ECO:0000256" key="1">
    <source>
        <dbReference type="SAM" id="Phobius"/>
    </source>
</evidence>
<name>A0A915HRA8_ROMCU</name>
<evidence type="ECO:0000313" key="3">
    <source>
        <dbReference type="WBParaSite" id="nRc.2.0.1.t03902-RA"/>
    </source>
</evidence>
<reference evidence="3" key="1">
    <citation type="submission" date="2022-11" db="UniProtKB">
        <authorList>
            <consortium name="WormBaseParasite"/>
        </authorList>
    </citation>
    <scope>IDENTIFICATION</scope>
</reference>
<accession>A0A915HRA8</accession>
<keyword evidence="1" id="KW-0812">Transmembrane</keyword>
<feature type="transmembrane region" description="Helical" evidence="1">
    <location>
        <begin position="16"/>
        <end position="35"/>
    </location>
</feature>
<dbReference type="WBParaSite" id="nRc.2.0.1.t03902-RA">
    <property type="protein sequence ID" value="nRc.2.0.1.t03902-RA"/>
    <property type="gene ID" value="nRc.2.0.1.g03902"/>
</dbReference>
<dbReference type="AlphaFoldDB" id="A0A915HRA8"/>
<sequence>LPVQSFENLWSIKSTFALLFDGVLIVFLSSQAFYLDQSKESHTINTILDDQKQPHLQQLMKDSIFYEVVQLLKGYSNHSTTFTATVGIYERKNKMIKFCSISSAAPKTGQKF</sequence>
<dbReference type="Proteomes" id="UP000887565">
    <property type="component" value="Unplaced"/>
</dbReference>
<keyword evidence="2" id="KW-1185">Reference proteome</keyword>
<evidence type="ECO:0000313" key="2">
    <source>
        <dbReference type="Proteomes" id="UP000887565"/>
    </source>
</evidence>
<keyword evidence="1" id="KW-1133">Transmembrane helix</keyword>